<dbReference type="GeneTree" id="ENSGT00530000063174"/>
<feature type="region of interest" description="Disordered" evidence="5">
    <location>
        <begin position="1"/>
        <end position="33"/>
    </location>
</feature>
<evidence type="ECO:0000313" key="7">
    <source>
        <dbReference type="Ensembl" id="ENSHCOP00000016972.1"/>
    </source>
</evidence>
<dbReference type="Gene3D" id="3.40.50.970">
    <property type="match status" value="1"/>
</dbReference>
<dbReference type="PANTHER" id="PTHR11516:SF60">
    <property type="entry name" value="PYRUVATE DEHYDROGENASE E1 COMPONENT SUBUNIT ALPHA"/>
    <property type="match status" value="1"/>
</dbReference>
<dbReference type="GO" id="GO:0006086">
    <property type="term" value="P:pyruvate decarboxylation to acetyl-CoA"/>
    <property type="evidence" value="ECO:0007669"/>
    <property type="project" value="TreeGrafter"/>
</dbReference>
<dbReference type="GO" id="GO:0004739">
    <property type="term" value="F:pyruvate dehydrogenase (acetyl-transferring) activity"/>
    <property type="evidence" value="ECO:0007669"/>
    <property type="project" value="TreeGrafter"/>
</dbReference>
<evidence type="ECO:0000256" key="3">
    <source>
        <dbReference type="ARBA" id="ARBA00023002"/>
    </source>
</evidence>
<dbReference type="Pfam" id="PF00676">
    <property type="entry name" value="E1_dh"/>
    <property type="match status" value="1"/>
</dbReference>
<reference evidence="7" key="2">
    <citation type="submission" date="2025-09" db="UniProtKB">
        <authorList>
            <consortium name="Ensembl"/>
        </authorList>
    </citation>
    <scope>IDENTIFICATION</scope>
</reference>
<dbReference type="Ensembl" id="ENSHCOT00000025218.1">
    <property type="protein sequence ID" value="ENSHCOP00000016972.1"/>
    <property type="gene ID" value="ENSHCOG00000020784.1"/>
</dbReference>
<evidence type="ECO:0000259" key="6">
    <source>
        <dbReference type="Pfam" id="PF00676"/>
    </source>
</evidence>
<sequence>MELQTYRYYGHHEGDSEDKYRSAEEVDEVRRNRDPISQLEARIISNNMASTEELRQIDEQIKKDVEEATRFALQSPEPPVEELCNHIYSNCVPQDVRGINPWTKLKSVS</sequence>
<feature type="domain" description="Dehydrogenase E1 component" evidence="6">
    <location>
        <begin position="1"/>
        <end position="80"/>
    </location>
</feature>
<accession>A0A3Q2YTQ5</accession>
<feature type="compositionally biased region" description="Basic and acidic residues" evidence="5">
    <location>
        <begin position="10"/>
        <end position="33"/>
    </location>
</feature>
<evidence type="ECO:0000313" key="8">
    <source>
        <dbReference type="Proteomes" id="UP000264820"/>
    </source>
</evidence>
<dbReference type="Proteomes" id="UP000264820">
    <property type="component" value="Unplaced"/>
</dbReference>
<evidence type="ECO:0000256" key="1">
    <source>
        <dbReference type="ARBA" id="ARBA00001964"/>
    </source>
</evidence>
<proteinExistence type="predicted"/>
<evidence type="ECO:0000256" key="5">
    <source>
        <dbReference type="SAM" id="MobiDB-lite"/>
    </source>
</evidence>
<dbReference type="AlphaFoldDB" id="A0A3Q2YTQ5"/>
<dbReference type="SUPFAM" id="SSF52518">
    <property type="entry name" value="Thiamin diphosphate-binding fold (THDP-binding)"/>
    <property type="match status" value="1"/>
</dbReference>
<reference evidence="7" key="1">
    <citation type="submission" date="2025-08" db="UniProtKB">
        <authorList>
            <consortium name="Ensembl"/>
        </authorList>
    </citation>
    <scope>IDENTIFICATION</scope>
</reference>
<dbReference type="InterPro" id="IPR029061">
    <property type="entry name" value="THDP-binding"/>
</dbReference>
<dbReference type="InterPro" id="IPR001017">
    <property type="entry name" value="DH_E1"/>
</dbReference>
<keyword evidence="2" id="KW-0809">Transit peptide</keyword>
<keyword evidence="3" id="KW-0560">Oxidoreductase</keyword>
<comment type="cofactor">
    <cofactor evidence="1">
        <name>thiamine diphosphate</name>
        <dbReference type="ChEBI" id="CHEBI:58937"/>
    </cofactor>
</comment>
<dbReference type="OMA" id="QEKMISH"/>
<evidence type="ECO:0000256" key="4">
    <source>
        <dbReference type="ARBA" id="ARBA00023052"/>
    </source>
</evidence>
<evidence type="ECO:0000256" key="2">
    <source>
        <dbReference type="ARBA" id="ARBA00022946"/>
    </source>
</evidence>
<keyword evidence="4" id="KW-0786">Thiamine pyrophosphate</keyword>
<name>A0A3Q2YTQ5_HIPCM</name>
<dbReference type="STRING" id="109280.ENSHCOP00000016972"/>
<dbReference type="PANTHER" id="PTHR11516">
    <property type="entry name" value="PYRUVATE DEHYDROGENASE E1 COMPONENT, ALPHA SUBUNIT BACTERIAL AND ORGANELLAR"/>
    <property type="match status" value="1"/>
</dbReference>
<dbReference type="InterPro" id="IPR050642">
    <property type="entry name" value="PDH_E1_Alpha_Subunit"/>
</dbReference>
<protein>
    <recommendedName>
        <fullName evidence="6">Dehydrogenase E1 component domain-containing protein</fullName>
    </recommendedName>
</protein>
<organism evidence="7 8">
    <name type="scientific">Hippocampus comes</name>
    <name type="common">Tiger tail seahorse</name>
    <dbReference type="NCBI Taxonomy" id="109280"/>
    <lineage>
        <taxon>Eukaryota</taxon>
        <taxon>Metazoa</taxon>
        <taxon>Chordata</taxon>
        <taxon>Craniata</taxon>
        <taxon>Vertebrata</taxon>
        <taxon>Euteleostomi</taxon>
        <taxon>Actinopterygii</taxon>
        <taxon>Neopterygii</taxon>
        <taxon>Teleostei</taxon>
        <taxon>Neoteleostei</taxon>
        <taxon>Acanthomorphata</taxon>
        <taxon>Syngnathiaria</taxon>
        <taxon>Syngnathiformes</taxon>
        <taxon>Syngnathoidei</taxon>
        <taxon>Syngnathidae</taxon>
        <taxon>Hippocampus</taxon>
    </lineage>
</organism>
<keyword evidence="8" id="KW-1185">Reference proteome</keyword>